<dbReference type="InterPro" id="IPR036691">
    <property type="entry name" value="Endo/exonu/phosph_ase_sf"/>
</dbReference>
<dbReference type="Gene3D" id="3.60.10.10">
    <property type="entry name" value="Endonuclease/exonuclease/phosphatase"/>
    <property type="match status" value="1"/>
</dbReference>
<name>A0A238FLI4_9BASI</name>
<proteinExistence type="predicted"/>
<dbReference type="PANTHER" id="PTHR19446">
    <property type="entry name" value="REVERSE TRANSCRIPTASES"/>
    <property type="match status" value="1"/>
</dbReference>
<dbReference type="SUPFAM" id="SSF56219">
    <property type="entry name" value="DNase I-like"/>
    <property type="match status" value="1"/>
</dbReference>
<accession>A0A238FLI4</accession>
<dbReference type="AlphaFoldDB" id="A0A238FLI4"/>
<sequence>MPTKEPKIKEHPPRMRKTLWIKMMSTTKIPNVSFVAANVQSINKDRKRASPFSNLRAHNADIFLLSETGRPPPERVAQWTQECQDSKLSALFTPFNNTAILWKSDSPVVTIDPESPSNFLRASFSFPDRISDATFRVAGQKRFLSHISTTLRRAMSDDPSPPALLIGGDWNCVESQLLDSENPNGTNYGGQEMRDLVTANNLSDRIYVSPDWVDLFHDHKIWAPVLKSTHSMVVARFQVPGAIDIGPGKFKLGLHVIEGDATCEYLSSTVQTLYNEALLQTPDDPKAAWTTTKHRLLPQLQALARTLARFRRGGSEQERADHSRYGAALRSRIDPSLAGPSSIFIRLRKVRASDLIPSLAVNDVVLSDPDSMLGAASDYFESVYQDRPIDDAALEEIIDGLASTRFSPADSHKLERAYPLEEMSKAQESCKSNSSPGPDGLPVEFYRATWTVTGPILRDVINSIPTEGLSAEPSPRNIAHIHLIHKRPQPASRSLARILIGPTQRGFVPNRWIGTNIAEVQCLMDPGLPGSVPVSGLLAVMDFEKAYDRLSHTYLDAVLRAVGLGPKARQWYRATYTNQSASSSSTGFACQIRSRVKGIESPGLQTIRELLFADDACCALHDLSDLKHLESGDQAVRRASASKLSTTNRSLPLGSFRDHPVAPRLGTWRLSASHFAIRYSGRGGHCRGCGWEEVKSSTLLCSIVNIYCYTKILYYNRFLPAPKSVVKEIEDAAMLAIHGRASDGTQRRPRVSAIDHAKWVFQLRDPDGCFTRHLFDIRIRLQAANQRTPLPCANRPLTSIVALGSGLNLERWANHVLFFPAGHGIQLSVNRRSFEARWRGNDCRPRCERATQKIFSLPEQRWNSWWKALRKVRRVHSDAEDTAHLLSLGSSIQVHNLRPQSTAQLKQSSTFCVMCLSEATESLAHLAVGCPFARRLWGALSPAPHPTFLDFVCPSSLARSVDCRATYLSFPFDLEALFAPPILVRSLEPITETGFEDLRASIQESKVRLVSL</sequence>
<protein>
    <submittedName>
        <fullName evidence="1">BQ2448_29 protein</fullName>
    </submittedName>
</protein>
<evidence type="ECO:0000313" key="2">
    <source>
        <dbReference type="Proteomes" id="UP000198372"/>
    </source>
</evidence>
<reference evidence="2" key="1">
    <citation type="submission" date="2016-09" db="EMBL/GenBank/DDBJ databases">
        <authorList>
            <person name="Jeantristanb JTB J.-T."/>
            <person name="Ricardo R."/>
        </authorList>
    </citation>
    <scope>NUCLEOTIDE SEQUENCE [LARGE SCALE GENOMIC DNA]</scope>
</reference>
<organism evidence="1 2">
    <name type="scientific">Microbotryum intermedium</name>
    <dbReference type="NCBI Taxonomy" id="269621"/>
    <lineage>
        <taxon>Eukaryota</taxon>
        <taxon>Fungi</taxon>
        <taxon>Dikarya</taxon>
        <taxon>Basidiomycota</taxon>
        <taxon>Pucciniomycotina</taxon>
        <taxon>Microbotryomycetes</taxon>
        <taxon>Microbotryales</taxon>
        <taxon>Microbotryaceae</taxon>
        <taxon>Microbotryum</taxon>
    </lineage>
</organism>
<gene>
    <name evidence="1" type="ORF">BQ2448_29</name>
</gene>
<dbReference type="EMBL" id="FMSP01000011">
    <property type="protein sequence ID" value="SCV72883.1"/>
    <property type="molecule type" value="Genomic_DNA"/>
</dbReference>
<evidence type="ECO:0000313" key="1">
    <source>
        <dbReference type="EMBL" id="SCV72883.1"/>
    </source>
</evidence>
<keyword evidence="2" id="KW-1185">Reference proteome</keyword>
<dbReference type="Proteomes" id="UP000198372">
    <property type="component" value="Unassembled WGS sequence"/>
</dbReference>